<proteinExistence type="predicted"/>
<dbReference type="SUPFAM" id="SSF49265">
    <property type="entry name" value="Fibronectin type III"/>
    <property type="match status" value="1"/>
</dbReference>
<dbReference type="SMART" id="SM00181">
    <property type="entry name" value="EGF"/>
    <property type="match status" value="2"/>
</dbReference>
<dbReference type="EMBL" id="DS985244">
    <property type="protein sequence ID" value="EDV25370.1"/>
    <property type="molecule type" value="Genomic_DNA"/>
</dbReference>
<dbReference type="InterPro" id="IPR013783">
    <property type="entry name" value="Ig-like_fold"/>
</dbReference>
<keyword evidence="1" id="KW-1015">Disulfide bond</keyword>
<dbReference type="InterPro" id="IPR050906">
    <property type="entry name" value="Notch_signaling"/>
</dbReference>
<gene>
    <name evidence="5" type="ORF">TRIADDRAFT_55383</name>
</gene>
<dbReference type="Proteomes" id="UP000009022">
    <property type="component" value="Unassembled WGS sequence"/>
</dbReference>
<dbReference type="GeneID" id="6753113"/>
<dbReference type="PANTHER" id="PTHR24044">
    <property type="entry name" value="NOTCH LIGAND FAMILY MEMBER"/>
    <property type="match status" value="1"/>
</dbReference>
<dbReference type="FunFam" id="2.10.25.10:FF:001080">
    <property type="entry name" value="Neurogenic locus protein delta"/>
    <property type="match status" value="1"/>
</dbReference>
<keyword evidence="2" id="KW-1133">Transmembrane helix</keyword>
<dbReference type="HOGENOM" id="CLU_475170_0_0_1"/>
<evidence type="ECO:0000256" key="2">
    <source>
        <dbReference type="SAM" id="Phobius"/>
    </source>
</evidence>
<protein>
    <recommendedName>
        <fullName evidence="7">Fibronectin type-III domain-containing protein</fullName>
    </recommendedName>
</protein>
<feature type="disulfide bond" evidence="1">
    <location>
        <begin position="175"/>
        <end position="184"/>
    </location>
</feature>
<dbReference type="OrthoDB" id="409374at2759"/>
<evidence type="ECO:0000256" key="1">
    <source>
        <dbReference type="PROSITE-ProRule" id="PRU00076"/>
    </source>
</evidence>
<dbReference type="CDD" id="cd00054">
    <property type="entry name" value="EGF_CA"/>
    <property type="match status" value="2"/>
</dbReference>
<keyword evidence="2" id="KW-0472">Membrane</keyword>
<dbReference type="PROSITE" id="PS50026">
    <property type="entry name" value="EGF_3"/>
    <property type="match status" value="2"/>
</dbReference>
<dbReference type="PROSITE" id="PS00022">
    <property type="entry name" value="EGF_1"/>
    <property type="match status" value="2"/>
</dbReference>
<dbReference type="AlphaFoldDB" id="B3RUR4"/>
<name>B3RUR4_TRIAD</name>
<dbReference type="InterPro" id="IPR000742">
    <property type="entry name" value="EGF"/>
</dbReference>
<evidence type="ECO:0000259" key="3">
    <source>
        <dbReference type="PROSITE" id="PS50026"/>
    </source>
</evidence>
<keyword evidence="2" id="KW-0812">Transmembrane</keyword>
<dbReference type="Pfam" id="PF00041">
    <property type="entry name" value="fn3"/>
    <property type="match status" value="1"/>
</dbReference>
<dbReference type="InterPro" id="IPR036116">
    <property type="entry name" value="FN3_sf"/>
</dbReference>
<dbReference type="SUPFAM" id="SSF57196">
    <property type="entry name" value="EGF/Laminin"/>
    <property type="match status" value="1"/>
</dbReference>
<dbReference type="PROSITE" id="PS50853">
    <property type="entry name" value="FN3"/>
    <property type="match status" value="1"/>
</dbReference>
<accession>B3RUR4</accession>
<dbReference type="Gene3D" id="2.10.25.10">
    <property type="entry name" value="Laminin"/>
    <property type="match status" value="2"/>
</dbReference>
<feature type="disulfide bond" evidence="1">
    <location>
        <begin position="243"/>
        <end position="252"/>
    </location>
</feature>
<dbReference type="PANTHER" id="PTHR24044:SF417">
    <property type="entry name" value="WEARY, ISOFORM B"/>
    <property type="match status" value="1"/>
</dbReference>
<comment type="caution">
    <text evidence="1">Lacks conserved residue(s) required for the propagation of feature annotation.</text>
</comment>
<evidence type="ECO:0000313" key="6">
    <source>
        <dbReference type="Proteomes" id="UP000009022"/>
    </source>
</evidence>
<evidence type="ECO:0000259" key="4">
    <source>
        <dbReference type="PROSITE" id="PS50853"/>
    </source>
</evidence>
<dbReference type="CDD" id="cd00063">
    <property type="entry name" value="FN3"/>
    <property type="match status" value="1"/>
</dbReference>
<dbReference type="KEGG" id="tad:TRIADDRAFT_55383"/>
<dbReference type="InterPro" id="IPR003961">
    <property type="entry name" value="FN3_dom"/>
</dbReference>
<keyword evidence="6" id="KW-1185">Reference proteome</keyword>
<feature type="domain" description="EGF-like" evidence="3">
    <location>
        <begin position="151"/>
        <end position="185"/>
    </location>
</feature>
<keyword evidence="1" id="KW-0245">EGF-like domain</keyword>
<dbReference type="SMART" id="SM00060">
    <property type="entry name" value="FN3"/>
    <property type="match status" value="1"/>
</dbReference>
<feature type="transmembrane region" description="Helical" evidence="2">
    <location>
        <begin position="488"/>
        <end position="509"/>
    </location>
</feature>
<organism evidence="5 6">
    <name type="scientific">Trichoplax adhaerens</name>
    <name type="common">Trichoplax reptans</name>
    <dbReference type="NCBI Taxonomy" id="10228"/>
    <lineage>
        <taxon>Eukaryota</taxon>
        <taxon>Metazoa</taxon>
        <taxon>Placozoa</taxon>
        <taxon>Uniplacotomia</taxon>
        <taxon>Trichoplacea</taxon>
        <taxon>Trichoplacidae</taxon>
        <taxon>Trichoplax</taxon>
    </lineage>
</organism>
<dbReference type="CTD" id="6753113"/>
<dbReference type="eggNOG" id="KOG1217">
    <property type="taxonomic scope" value="Eukaryota"/>
</dbReference>
<dbReference type="FunFam" id="2.10.25.10:FF:001116">
    <property type="entry name" value="Neurogenic locus protein delta"/>
    <property type="match status" value="1"/>
</dbReference>
<dbReference type="GO" id="GO:0005112">
    <property type="term" value="F:Notch binding"/>
    <property type="evidence" value="ECO:0000318"/>
    <property type="project" value="GO_Central"/>
</dbReference>
<dbReference type="PhylomeDB" id="B3RUR4"/>
<evidence type="ECO:0000313" key="5">
    <source>
        <dbReference type="EMBL" id="EDV25370.1"/>
    </source>
</evidence>
<evidence type="ECO:0008006" key="7">
    <source>
        <dbReference type="Google" id="ProtNLM"/>
    </source>
</evidence>
<dbReference type="InParanoid" id="B3RUR4"/>
<dbReference type="RefSeq" id="XP_002111403.1">
    <property type="nucleotide sequence ID" value="XM_002111367.1"/>
</dbReference>
<sequence>MVQYRNPNQHLYTGSKCELLSGCDYIFKIDIGTVSSKSRYFQMRSNTLEGRDILIFTSGQDLAPGIKNPILVNLQTPLPNERLQISIVVEHDEYNGKYSLVDNLKYESDVNSGTNNNGIVILGERTATAKTELTVDLKIECTEGWQDSKCDKAICSTGCSPIHGTCKNSPNTCSCNSGWTGSTCETCLKRTDCGKPIARQNVSDMGVAWNLIVAYLHPCANPSQCANGGTCIRLGTSQFQCNCMAQFTGSRCEYLKVITSSTTAPIRTISNPQLTSTVTPTAEQISTDIFTPTLSTSAMFTSASSISTISTPATLTPTSFISTTQAVVDSTISKSPTVFTPTSSTSTQTVFISTSKNPTTFTSTTRVGTTVSTTTGGLPSQPQIIGIIEGDDHLNISWSASTSTTNDLIMYYIRYEIRTGKDEDSSCPNCRSTPKVSRLYHLLDGLPGNTPYRLKVIAENSVGDSQSQFRFARTKGNGTPGGISGGTYGAIAGVIGVCILITGIIIAYIKLRKKPGFCQFLRLKSEYLIDQQIHKNVTALIYVMTTLSIAFEVEMLSLGESEYFTSVVGYGNLV</sequence>
<dbReference type="Gene3D" id="2.60.40.10">
    <property type="entry name" value="Immunoglobulins"/>
    <property type="match status" value="1"/>
</dbReference>
<feature type="domain" description="EGF-like" evidence="3">
    <location>
        <begin position="215"/>
        <end position="253"/>
    </location>
</feature>
<reference evidence="5 6" key="1">
    <citation type="journal article" date="2008" name="Nature">
        <title>The Trichoplax genome and the nature of placozoans.</title>
        <authorList>
            <person name="Srivastava M."/>
            <person name="Begovic E."/>
            <person name="Chapman J."/>
            <person name="Putnam N.H."/>
            <person name="Hellsten U."/>
            <person name="Kawashima T."/>
            <person name="Kuo A."/>
            <person name="Mitros T."/>
            <person name="Salamov A."/>
            <person name="Carpenter M.L."/>
            <person name="Signorovitch A.Y."/>
            <person name="Moreno M.A."/>
            <person name="Kamm K."/>
            <person name="Grimwood J."/>
            <person name="Schmutz J."/>
            <person name="Shapiro H."/>
            <person name="Grigoriev I.V."/>
            <person name="Buss L.W."/>
            <person name="Schierwater B."/>
            <person name="Dellaporta S.L."/>
            <person name="Rokhsar D.S."/>
        </authorList>
    </citation>
    <scope>NUCLEOTIDE SEQUENCE [LARGE SCALE GENOMIC DNA]</scope>
    <source>
        <strain evidence="5 6">Grell-BS-1999</strain>
    </source>
</reference>
<feature type="domain" description="Fibronectin type-III" evidence="4">
    <location>
        <begin position="378"/>
        <end position="477"/>
    </location>
</feature>